<gene>
    <name evidence="1" type="ORF">APLA_LOCUS12399</name>
</gene>
<dbReference type="PANTHER" id="PTHR47331">
    <property type="entry name" value="PHD-TYPE DOMAIN-CONTAINING PROTEIN"/>
    <property type="match status" value="1"/>
</dbReference>
<comment type="caution">
    <text evidence="1">The sequence shown here is derived from an EMBL/GenBank/DDBJ whole genome shotgun (WGS) entry which is preliminary data.</text>
</comment>
<dbReference type="Pfam" id="PF05380">
    <property type="entry name" value="Peptidase_A17"/>
    <property type="match status" value="1"/>
</dbReference>
<evidence type="ECO:0000313" key="1">
    <source>
        <dbReference type="EMBL" id="CAB3248528.1"/>
    </source>
</evidence>
<dbReference type="AlphaFoldDB" id="A0A8S1ARU4"/>
<name>A0A8S1ARU4_ARCPL</name>
<accession>A0A8S1ARU4</accession>
<proteinExistence type="predicted"/>
<dbReference type="InterPro" id="IPR008042">
    <property type="entry name" value="Retrotrans_Pao"/>
</dbReference>
<dbReference type="EMBL" id="CADEBD010000342">
    <property type="protein sequence ID" value="CAB3248528.1"/>
    <property type="molecule type" value="Genomic_DNA"/>
</dbReference>
<sequence>MNISTSTWDPMIIYITVQKLDYDTHKDWESHRRKVKSSRAIDYATTACHQAIQCIIVSRRLLVRYSLLHHSKKREDFQDTEKNATTPEISMNTLNEQQENLLDESIIVNFAHKQRRALLATALVPVRRDIQRLFDPLGWISPAIITAKILIQNIWKERLGWDEEVGKSTEVEWSKIRDSFKHLHRIKIQRWMGKEVNDEIYLHGSKDNPADIGSRGVYVGNLTDDKLWWEGPESLKEKILDLQLTLWS</sequence>
<evidence type="ECO:0000313" key="2">
    <source>
        <dbReference type="Proteomes" id="UP000494256"/>
    </source>
</evidence>
<reference evidence="1 2" key="1">
    <citation type="submission" date="2020-04" db="EMBL/GenBank/DDBJ databases">
        <authorList>
            <person name="Wallbank WR R."/>
            <person name="Pardo Diaz C."/>
            <person name="Kozak K."/>
            <person name="Martin S."/>
            <person name="Jiggins C."/>
            <person name="Moest M."/>
            <person name="Warren A I."/>
            <person name="Byers J.R.P. K."/>
            <person name="Montejo-Kovacevich G."/>
            <person name="Yen C E."/>
        </authorList>
    </citation>
    <scope>NUCLEOTIDE SEQUENCE [LARGE SCALE GENOMIC DNA]</scope>
</reference>
<organism evidence="1 2">
    <name type="scientific">Arctia plantaginis</name>
    <name type="common">Wood tiger moth</name>
    <name type="synonym">Phalaena plantaginis</name>
    <dbReference type="NCBI Taxonomy" id="874455"/>
    <lineage>
        <taxon>Eukaryota</taxon>
        <taxon>Metazoa</taxon>
        <taxon>Ecdysozoa</taxon>
        <taxon>Arthropoda</taxon>
        <taxon>Hexapoda</taxon>
        <taxon>Insecta</taxon>
        <taxon>Pterygota</taxon>
        <taxon>Neoptera</taxon>
        <taxon>Endopterygota</taxon>
        <taxon>Lepidoptera</taxon>
        <taxon>Glossata</taxon>
        <taxon>Ditrysia</taxon>
        <taxon>Noctuoidea</taxon>
        <taxon>Erebidae</taxon>
        <taxon>Arctiinae</taxon>
        <taxon>Arctia</taxon>
    </lineage>
</organism>
<protein>
    <submittedName>
        <fullName evidence="1">Uncharacterized protein</fullName>
    </submittedName>
</protein>
<dbReference type="Proteomes" id="UP000494256">
    <property type="component" value="Unassembled WGS sequence"/>
</dbReference>